<feature type="domain" description="Probable transposase IS891/IS1136/IS1341" evidence="1">
    <location>
        <begin position="171"/>
        <end position="262"/>
    </location>
</feature>
<dbReference type="EMBL" id="AB269771">
    <property type="protein sequence ID" value="BAF46893.1"/>
    <property type="molecule type" value="Genomic_DNA"/>
</dbReference>
<dbReference type="Pfam" id="PF12323">
    <property type="entry name" value="HTH_OrfB_IS605"/>
    <property type="match status" value="1"/>
</dbReference>
<feature type="domain" description="Transposase putative helix-turn-helix" evidence="2">
    <location>
        <begin position="1"/>
        <end position="48"/>
    </location>
</feature>
<proteinExistence type="predicted"/>
<organism evidence="3">
    <name type="scientific">Escherichia coli</name>
    <dbReference type="NCBI Taxonomy" id="562"/>
    <lineage>
        <taxon>Bacteria</taxon>
        <taxon>Pseudomonadati</taxon>
        <taxon>Pseudomonadota</taxon>
        <taxon>Gammaproteobacteria</taxon>
        <taxon>Enterobacterales</taxon>
        <taxon>Enterobacteriaceae</taxon>
        <taxon>Escherichia</taxon>
    </lineage>
</organism>
<feature type="non-terminal residue" evidence="3">
    <location>
        <position position="263"/>
    </location>
</feature>
<name>A2V713_ECOLX</name>
<evidence type="ECO:0000259" key="1">
    <source>
        <dbReference type="Pfam" id="PF01385"/>
    </source>
</evidence>
<dbReference type="Pfam" id="PF01385">
    <property type="entry name" value="OrfB_IS605"/>
    <property type="match status" value="1"/>
</dbReference>
<sequence length="263" mass="30400">MIKQQAFKFALKLNEQQKANMLLFAGACRFVYNKGLALLKESYESGQKHMHYNQLAPLLVEWKSDPALSWLKQAPSQSLQQSLRDLDKAFSNFFYGNAEHPRFKKKGQHDAFRFPSQRVKVDQEKQLVLLPKLGWVKYRKSRDITGDIKNVSISGKLGKWYISFNTQTDIEEPVHPAISKIGVYVDAKKNITLSDGTQYIPPQSLITLPKQIQRLTNCLRKKNRYSNNWLKSKHRINRLSSRLNQVKVDYLHKASTAISKNHA</sequence>
<evidence type="ECO:0000313" key="3">
    <source>
        <dbReference type="EMBL" id="BAF46893.1"/>
    </source>
</evidence>
<protein>
    <submittedName>
        <fullName evidence="3">Uncharacterized protein orf263</fullName>
    </submittedName>
</protein>
<dbReference type="RefSeq" id="WP_032160734.1">
    <property type="nucleotide sequence ID" value="NZ_JBNZBO010000111.1"/>
</dbReference>
<accession>A2V713</accession>
<evidence type="ECO:0000259" key="2">
    <source>
        <dbReference type="Pfam" id="PF12323"/>
    </source>
</evidence>
<reference evidence="3" key="1">
    <citation type="journal article" date="2007" name="Genes Genet. Syst.">
        <title>Expressed and cryptic flagellin genes in the H44 and H55 type strains of Escherichia coli.</title>
        <authorList>
            <person name="Tominaga A."/>
            <person name="Kutsukake K."/>
        </authorList>
    </citation>
    <scope>NUCLEOTIDE SEQUENCE</scope>
    <source>
        <strain evidence="3">E2987-73</strain>
    </source>
</reference>
<dbReference type="AlphaFoldDB" id="A2V713"/>
<dbReference type="InterPro" id="IPR001959">
    <property type="entry name" value="Transposase"/>
</dbReference>
<gene>
    <name evidence="3" type="primary">orf263</name>
</gene>
<dbReference type="InterPro" id="IPR021027">
    <property type="entry name" value="Transposase_put_HTH"/>
</dbReference>
<dbReference type="NCBIfam" id="NF040570">
    <property type="entry name" value="guided_TnpB"/>
    <property type="match status" value="1"/>
</dbReference>